<dbReference type="Proteomes" id="UP001281147">
    <property type="component" value="Unassembled WGS sequence"/>
</dbReference>
<comment type="caution">
    <text evidence="1">The sequence shown here is derived from an EMBL/GenBank/DDBJ whole genome shotgun (WGS) entry which is preliminary data.</text>
</comment>
<dbReference type="EMBL" id="JAUTXU010000221">
    <property type="protein sequence ID" value="KAK3697723.1"/>
    <property type="molecule type" value="Genomic_DNA"/>
</dbReference>
<protein>
    <submittedName>
        <fullName evidence="1">Oligosaccharyl transferase subunit ost3/OST6</fullName>
    </submittedName>
</protein>
<gene>
    <name evidence="1" type="primary">OST3_2</name>
    <name evidence="1" type="ORF">LTR37_017305</name>
</gene>
<accession>A0ACC3MLY7</accession>
<reference evidence="1" key="1">
    <citation type="submission" date="2023-07" db="EMBL/GenBank/DDBJ databases">
        <title>Black Yeasts Isolated from many extreme environments.</title>
        <authorList>
            <person name="Coleine C."/>
            <person name="Stajich J.E."/>
            <person name="Selbmann L."/>
        </authorList>
    </citation>
    <scope>NUCLEOTIDE SEQUENCE</scope>
    <source>
        <strain evidence="1">CCFEE 5714</strain>
    </source>
</reference>
<organism evidence="1 2">
    <name type="scientific">Vermiconidia calcicola</name>
    <dbReference type="NCBI Taxonomy" id="1690605"/>
    <lineage>
        <taxon>Eukaryota</taxon>
        <taxon>Fungi</taxon>
        <taxon>Dikarya</taxon>
        <taxon>Ascomycota</taxon>
        <taxon>Pezizomycotina</taxon>
        <taxon>Dothideomycetes</taxon>
        <taxon>Dothideomycetidae</taxon>
        <taxon>Mycosphaerellales</taxon>
        <taxon>Extremaceae</taxon>
        <taxon>Vermiconidia</taxon>
    </lineage>
</organism>
<keyword evidence="1" id="KW-0808">Transferase</keyword>
<proteinExistence type="predicted"/>
<evidence type="ECO:0000313" key="2">
    <source>
        <dbReference type="Proteomes" id="UP001281147"/>
    </source>
</evidence>
<evidence type="ECO:0000313" key="1">
    <source>
        <dbReference type="EMBL" id="KAK3697723.1"/>
    </source>
</evidence>
<sequence>MRLLQLLTAALLPFTALAAKRPSGDRFKDYRSGSQPVKLDDTTYNELTKAPRDYSIAVLLTALEARFGCKLCNDFQPEWELLAKTWSKGDKQGESRLLFGTLDFTDGKNTFQSLMLQTAPVLLLFHPTTGPNARQDSSPVRYDFVTGTDTADPIHAWLTRQLPNTPHPPLTRPINYLKIALTSTAILGLITFFSVAAPYLLPIIQNRNLWAAVSLIAILLFTSGHMFNHIRKVPYVAGDGKGGVSYFAGGFQNQFGLETQIVAAMCTYCPLLSWPTYPAVGVVLTRWVLDGILAFATISLALKVPRMADPRSQKIAVFVWGGVILGMYSFLLSVFRVKNGGYPFWLPPF</sequence>
<keyword evidence="2" id="KW-1185">Reference proteome</keyword>
<name>A0ACC3MLY7_9PEZI</name>